<evidence type="ECO:0000256" key="4">
    <source>
        <dbReference type="ARBA" id="ARBA00022801"/>
    </source>
</evidence>
<feature type="active site" evidence="6">
    <location>
        <position position="396"/>
    </location>
</feature>
<keyword evidence="5 8" id="KW-1015">Disulfide bond</keyword>
<feature type="disulfide bond" evidence="8">
    <location>
        <begin position="310"/>
        <end position="339"/>
    </location>
</feature>
<evidence type="ECO:0000256" key="9">
    <source>
        <dbReference type="RuleBase" id="RU361193"/>
    </source>
</evidence>
<feature type="chain" id="PRO_5040845032" description="alpha-1,2-Mannosidase" evidence="10">
    <location>
        <begin position="19"/>
        <end position="495"/>
    </location>
</feature>
<dbReference type="GO" id="GO:0004571">
    <property type="term" value="F:mannosyl-oligosaccharide 1,2-alpha-mannosidase activity"/>
    <property type="evidence" value="ECO:0007669"/>
    <property type="project" value="InterPro"/>
</dbReference>
<dbReference type="GO" id="GO:0036503">
    <property type="term" value="P:ERAD pathway"/>
    <property type="evidence" value="ECO:0007669"/>
    <property type="project" value="UniProtKB-ARBA"/>
</dbReference>
<proteinExistence type="inferred from homology"/>
<evidence type="ECO:0000256" key="1">
    <source>
        <dbReference type="ARBA" id="ARBA00001913"/>
    </source>
</evidence>
<feature type="binding site" evidence="7">
    <location>
        <position position="484"/>
    </location>
    <ligand>
        <name>Ca(2+)</name>
        <dbReference type="ChEBI" id="CHEBI:29108"/>
    </ligand>
</feature>
<comment type="cofactor">
    <cofactor evidence="1 7">
        <name>Ca(2+)</name>
        <dbReference type="ChEBI" id="CHEBI:29108"/>
    </cofactor>
</comment>
<dbReference type="InterPro" id="IPR036026">
    <property type="entry name" value="Seven-hairpin_glycosidases"/>
</dbReference>
<keyword evidence="10" id="KW-0732">Signal</keyword>
<evidence type="ECO:0000256" key="7">
    <source>
        <dbReference type="PIRSR" id="PIRSR601382-2"/>
    </source>
</evidence>
<evidence type="ECO:0000256" key="3">
    <source>
        <dbReference type="ARBA" id="ARBA00007658"/>
    </source>
</evidence>
<accession>A0A9W8AKQ0</accession>
<dbReference type="GO" id="GO:0005783">
    <property type="term" value="C:endoplasmic reticulum"/>
    <property type="evidence" value="ECO:0007669"/>
    <property type="project" value="TreeGrafter"/>
</dbReference>
<evidence type="ECO:0000256" key="8">
    <source>
        <dbReference type="PIRSR" id="PIRSR601382-3"/>
    </source>
</evidence>
<dbReference type="AlphaFoldDB" id="A0A9W8AKQ0"/>
<evidence type="ECO:0000313" key="12">
    <source>
        <dbReference type="Proteomes" id="UP001150569"/>
    </source>
</evidence>
<dbReference type="InterPro" id="IPR012341">
    <property type="entry name" value="6hp_glycosidase-like_sf"/>
</dbReference>
<feature type="active site" description="Proton donor" evidence="6">
    <location>
        <position position="353"/>
    </location>
</feature>
<dbReference type="GO" id="GO:0016020">
    <property type="term" value="C:membrane"/>
    <property type="evidence" value="ECO:0007669"/>
    <property type="project" value="InterPro"/>
</dbReference>
<keyword evidence="9" id="KW-0326">Glycosidase</keyword>
<dbReference type="Gene3D" id="1.50.10.10">
    <property type="match status" value="1"/>
</dbReference>
<evidence type="ECO:0000256" key="10">
    <source>
        <dbReference type="SAM" id="SignalP"/>
    </source>
</evidence>
<keyword evidence="12" id="KW-1185">Reference proteome</keyword>
<evidence type="ECO:0000256" key="6">
    <source>
        <dbReference type="PIRSR" id="PIRSR601382-1"/>
    </source>
</evidence>
<protein>
    <recommendedName>
        <fullName evidence="9">alpha-1,2-Mannosidase</fullName>
        <ecNumber evidence="9">3.2.1.-</ecNumber>
    </recommendedName>
</protein>
<evidence type="ECO:0000313" key="11">
    <source>
        <dbReference type="EMBL" id="KAJ1930015.1"/>
    </source>
</evidence>
<dbReference type="InterPro" id="IPR001382">
    <property type="entry name" value="Glyco_hydro_47"/>
</dbReference>
<dbReference type="EC" id="3.2.1.-" evidence="9"/>
<feature type="active site" evidence="6">
    <location>
        <position position="245"/>
    </location>
</feature>
<dbReference type="GO" id="GO:0005509">
    <property type="term" value="F:calcium ion binding"/>
    <property type="evidence" value="ECO:0007669"/>
    <property type="project" value="InterPro"/>
</dbReference>
<sequence>MRTVFCFGLLALALGTVGLDFANAAVAQPGGSATAQSRRDAVRETTRRAWQAYVNYAEGYDELQPLTGSGINKVVVTAIDSLDTLWMMDLKREFKQAVDMVRGVNFQRVSGDMSFFETGIRVLGGLLSAYELSGEPVLLTKATEIGNILIKAFDTPTGLPVARVNARGPVADSVNVVLAEIGSNQLEFAKLSEFTGNATYQEKSVRVFDILSRVRTREAGLIPVHLNAQTGQLNGDYITFGALGDSYYEYLLKYAILTGQRDGLAGRMYTTAINSMKLSLVVNSSSRPDRYFLAARSNGNLEPTMQHLTCFAPGMLSLGSQFLGDNDDFVVAQRLMQSCIAFYRESQTGLGPEAVRFDYGDSASALDTDSLDLSQSASLARNGYVVSSPSYILRPETIESLMYLYRKTGDTIYQDHGWDAYQAIEKHTRTNLAYSSIKDVNSNNDKDNHRNDMPSFFLAETLKYLYLLFSDSKFYPLNEYVFNTEAHPFRIQKRM</sequence>
<gene>
    <name evidence="11" type="ORF">IWQ60_000679</name>
</gene>
<keyword evidence="7" id="KW-0106">Calcium</keyword>
<dbReference type="Pfam" id="PF01532">
    <property type="entry name" value="Glyco_hydro_47"/>
    <property type="match status" value="1"/>
</dbReference>
<dbReference type="OrthoDB" id="8118055at2759"/>
<dbReference type="PRINTS" id="PR00747">
    <property type="entry name" value="GLYHDRLASE47"/>
</dbReference>
<dbReference type="Proteomes" id="UP001150569">
    <property type="component" value="Unassembled WGS sequence"/>
</dbReference>
<keyword evidence="7" id="KW-0479">Metal-binding</keyword>
<reference evidence="11" key="1">
    <citation type="submission" date="2022-07" db="EMBL/GenBank/DDBJ databases">
        <title>Phylogenomic reconstructions and comparative analyses of Kickxellomycotina fungi.</title>
        <authorList>
            <person name="Reynolds N.K."/>
            <person name="Stajich J.E."/>
            <person name="Barry K."/>
            <person name="Grigoriev I.V."/>
            <person name="Crous P."/>
            <person name="Smith M.E."/>
        </authorList>
    </citation>
    <scope>NUCLEOTIDE SEQUENCE</scope>
    <source>
        <strain evidence="11">RSA 861</strain>
    </source>
</reference>
<evidence type="ECO:0000256" key="5">
    <source>
        <dbReference type="ARBA" id="ARBA00023157"/>
    </source>
</evidence>
<feature type="active site" description="Proton donor" evidence="6">
    <location>
        <position position="117"/>
    </location>
</feature>
<comment type="pathway">
    <text evidence="2">Protein modification; protein glycosylation.</text>
</comment>
<comment type="similarity">
    <text evidence="3 9">Belongs to the glycosyl hydrolase 47 family.</text>
</comment>
<organism evidence="11 12">
    <name type="scientific">Tieghemiomyces parasiticus</name>
    <dbReference type="NCBI Taxonomy" id="78921"/>
    <lineage>
        <taxon>Eukaryota</taxon>
        <taxon>Fungi</taxon>
        <taxon>Fungi incertae sedis</taxon>
        <taxon>Zoopagomycota</taxon>
        <taxon>Kickxellomycotina</taxon>
        <taxon>Dimargaritomycetes</taxon>
        <taxon>Dimargaritales</taxon>
        <taxon>Dimargaritaceae</taxon>
        <taxon>Tieghemiomyces</taxon>
    </lineage>
</organism>
<dbReference type="PANTHER" id="PTHR11742">
    <property type="entry name" value="MANNOSYL-OLIGOSACCHARIDE ALPHA-1,2-MANNOSIDASE-RELATED"/>
    <property type="match status" value="1"/>
</dbReference>
<name>A0A9W8AKQ0_9FUNG</name>
<dbReference type="InterPro" id="IPR050749">
    <property type="entry name" value="Glycosyl_Hydrolase_47"/>
</dbReference>
<keyword evidence="4 9" id="KW-0378">Hydrolase</keyword>
<dbReference type="GO" id="GO:0005975">
    <property type="term" value="P:carbohydrate metabolic process"/>
    <property type="evidence" value="ECO:0007669"/>
    <property type="project" value="InterPro"/>
</dbReference>
<dbReference type="SUPFAM" id="SSF48225">
    <property type="entry name" value="Seven-hairpin glycosidases"/>
    <property type="match status" value="1"/>
</dbReference>
<dbReference type="EMBL" id="JANBPT010000018">
    <property type="protein sequence ID" value="KAJ1930015.1"/>
    <property type="molecule type" value="Genomic_DNA"/>
</dbReference>
<evidence type="ECO:0000256" key="2">
    <source>
        <dbReference type="ARBA" id="ARBA00004922"/>
    </source>
</evidence>
<feature type="signal peptide" evidence="10">
    <location>
        <begin position="1"/>
        <end position="18"/>
    </location>
</feature>
<comment type="caution">
    <text evidence="11">The sequence shown here is derived from an EMBL/GenBank/DDBJ whole genome shotgun (WGS) entry which is preliminary data.</text>
</comment>